<evidence type="ECO:0000313" key="4">
    <source>
        <dbReference type="Proteomes" id="UP000799779"/>
    </source>
</evidence>
<gene>
    <name evidence="3" type="ORF">P154DRAFT_539653</name>
</gene>
<proteinExistence type="predicted"/>
<dbReference type="EMBL" id="ML977663">
    <property type="protein sequence ID" value="KAF1994328.1"/>
    <property type="molecule type" value="Genomic_DNA"/>
</dbReference>
<feature type="domain" description="BZIP" evidence="2">
    <location>
        <begin position="10"/>
        <end position="25"/>
    </location>
</feature>
<dbReference type="CDD" id="cd14688">
    <property type="entry name" value="bZIP_YAP"/>
    <property type="match status" value="1"/>
</dbReference>
<dbReference type="InterPro" id="IPR004827">
    <property type="entry name" value="bZIP"/>
</dbReference>
<protein>
    <recommendedName>
        <fullName evidence="2">BZIP domain-containing protein</fullName>
    </recommendedName>
</protein>
<feature type="region of interest" description="Disordered" evidence="1">
    <location>
        <begin position="97"/>
        <end position="124"/>
    </location>
</feature>
<evidence type="ECO:0000313" key="3">
    <source>
        <dbReference type="EMBL" id="KAF1994328.1"/>
    </source>
</evidence>
<dbReference type="PROSITE" id="PS00036">
    <property type="entry name" value="BZIP_BASIC"/>
    <property type="match status" value="1"/>
</dbReference>
<dbReference type="GO" id="GO:0003700">
    <property type="term" value="F:DNA-binding transcription factor activity"/>
    <property type="evidence" value="ECO:0007669"/>
    <property type="project" value="InterPro"/>
</dbReference>
<evidence type="ECO:0000259" key="2">
    <source>
        <dbReference type="PROSITE" id="PS00036"/>
    </source>
</evidence>
<accession>A0A6A5W032</accession>
<name>A0A6A5W032_9PLEO</name>
<evidence type="ECO:0000256" key="1">
    <source>
        <dbReference type="SAM" id="MobiDB-lite"/>
    </source>
</evidence>
<organism evidence="3 4">
    <name type="scientific">Amniculicola lignicola CBS 123094</name>
    <dbReference type="NCBI Taxonomy" id="1392246"/>
    <lineage>
        <taxon>Eukaryota</taxon>
        <taxon>Fungi</taxon>
        <taxon>Dikarya</taxon>
        <taxon>Ascomycota</taxon>
        <taxon>Pezizomycotina</taxon>
        <taxon>Dothideomycetes</taxon>
        <taxon>Pleosporomycetidae</taxon>
        <taxon>Pleosporales</taxon>
        <taxon>Amniculicolaceae</taxon>
        <taxon>Amniculicola</taxon>
    </lineage>
</organism>
<feature type="region of interest" description="Disordered" evidence="1">
    <location>
        <begin position="47"/>
        <end position="82"/>
    </location>
</feature>
<dbReference type="Proteomes" id="UP000799779">
    <property type="component" value="Unassembled WGS sequence"/>
</dbReference>
<dbReference type="AlphaFoldDB" id="A0A6A5W032"/>
<keyword evidence="4" id="KW-1185">Reference proteome</keyword>
<sequence length="185" mass="20964">MIDEQDPILRRKIQNRNAQRRFRNRIRANNEVVVFQRLATPDSITATLPTTPIFHEDSRRPTSAGPVSEADSLNPAGDTWPAPIWSASRMGDAFSDTPSCDMWNDQETNYQIDPSDHYNPSPHEQHLLPTFADSEGSGLIQSPWPIPVLSATRVQTRLGIIYVQSRLAVRKRTRRGVVLPIELRI</sequence>
<reference evidence="3" key="1">
    <citation type="journal article" date="2020" name="Stud. Mycol.">
        <title>101 Dothideomycetes genomes: a test case for predicting lifestyles and emergence of pathogens.</title>
        <authorList>
            <person name="Haridas S."/>
            <person name="Albert R."/>
            <person name="Binder M."/>
            <person name="Bloem J."/>
            <person name="Labutti K."/>
            <person name="Salamov A."/>
            <person name="Andreopoulos B."/>
            <person name="Baker S."/>
            <person name="Barry K."/>
            <person name="Bills G."/>
            <person name="Bluhm B."/>
            <person name="Cannon C."/>
            <person name="Castanera R."/>
            <person name="Culley D."/>
            <person name="Daum C."/>
            <person name="Ezra D."/>
            <person name="Gonzalez J."/>
            <person name="Henrissat B."/>
            <person name="Kuo A."/>
            <person name="Liang C."/>
            <person name="Lipzen A."/>
            <person name="Lutzoni F."/>
            <person name="Magnuson J."/>
            <person name="Mondo S."/>
            <person name="Nolan M."/>
            <person name="Ohm R."/>
            <person name="Pangilinan J."/>
            <person name="Park H.-J."/>
            <person name="Ramirez L."/>
            <person name="Alfaro M."/>
            <person name="Sun H."/>
            <person name="Tritt A."/>
            <person name="Yoshinaga Y."/>
            <person name="Zwiers L.-H."/>
            <person name="Turgeon B."/>
            <person name="Goodwin S."/>
            <person name="Spatafora J."/>
            <person name="Crous P."/>
            <person name="Grigoriev I."/>
        </authorList>
    </citation>
    <scope>NUCLEOTIDE SEQUENCE</scope>
    <source>
        <strain evidence="3">CBS 123094</strain>
    </source>
</reference>